<evidence type="ECO:0000256" key="2">
    <source>
        <dbReference type="ARBA" id="ARBA00022670"/>
    </source>
</evidence>
<dbReference type="EMBL" id="JAJKFW010000018">
    <property type="protein sequence ID" value="MCC9642203.1"/>
    <property type="molecule type" value="Genomic_DNA"/>
</dbReference>
<evidence type="ECO:0000256" key="1">
    <source>
        <dbReference type="ARBA" id="ARBA00010541"/>
    </source>
</evidence>
<reference evidence="6" key="1">
    <citation type="submission" date="2021-11" db="EMBL/GenBank/DDBJ databases">
        <title>Genome sequence.</title>
        <authorList>
            <person name="Sun Q."/>
        </authorList>
    </citation>
    <scope>NUCLEOTIDE SEQUENCE</scope>
    <source>
        <strain evidence="6">JC740</strain>
    </source>
</reference>
<evidence type="ECO:0000259" key="5">
    <source>
        <dbReference type="PROSITE" id="PS50106"/>
    </source>
</evidence>
<gene>
    <name evidence="6" type="ORF">LOC71_07950</name>
</gene>
<dbReference type="Pfam" id="PF13365">
    <property type="entry name" value="Trypsin_2"/>
    <property type="match status" value="1"/>
</dbReference>
<feature type="domain" description="PDZ" evidence="5">
    <location>
        <begin position="397"/>
        <end position="466"/>
    </location>
</feature>
<dbReference type="PRINTS" id="PR00834">
    <property type="entry name" value="PROTEASES2C"/>
</dbReference>
<protein>
    <submittedName>
        <fullName evidence="6">Trypsin-like peptidase domain-containing protein</fullName>
    </submittedName>
</protein>
<proteinExistence type="inferred from homology"/>
<dbReference type="PROSITE" id="PS50106">
    <property type="entry name" value="PDZ"/>
    <property type="match status" value="1"/>
</dbReference>
<evidence type="ECO:0000313" key="6">
    <source>
        <dbReference type="EMBL" id="MCC9642203.1"/>
    </source>
</evidence>
<comment type="similarity">
    <text evidence="1">Belongs to the peptidase S1C family.</text>
</comment>
<dbReference type="InterPro" id="IPR043504">
    <property type="entry name" value="Peptidase_S1_PA_chymotrypsin"/>
</dbReference>
<feature type="compositionally biased region" description="Polar residues" evidence="4">
    <location>
        <begin position="28"/>
        <end position="42"/>
    </location>
</feature>
<keyword evidence="7" id="KW-1185">Reference proteome</keyword>
<keyword evidence="2" id="KW-0645">Protease</keyword>
<evidence type="ECO:0000256" key="3">
    <source>
        <dbReference type="ARBA" id="ARBA00022801"/>
    </source>
</evidence>
<dbReference type="Proteomes" id="UP001430306">
    <property type="component" value="Unassembled WGS sequence"/>
</dbReference>
<dbReference type="PANTHER" id="PTHR43343:SF3">
    <property type="entry name" value="PROTEASE DO-LIKE 8, CHLOROPLASTIC"/>
    <property type="match status" value="1"/>
</dbReference>
<dbReference type="PANTHER" id="PTHR43343">
    <property type="entry name" value="PEPTIDASE S12"/>
    <property type="match status" value="1"/>
</dbReference>
<sequence length="506" mass="54864">MHRKKPSEEPMSLDGITPIPMPSPFQPEGSTPAKQSETQPSQEMPPKEESLPDELPVAPGSLRHRLEMGHATLPTCEPPPMAGQSVASDSGERDQSNEYAEPLPSDEEVDVSFSRERTGRSPQPHPVLQSLTLLATMGLMLLLARYTVPHIVEEIRYGWHRGELRAEYEIGNEGLRNVSLDSLSRAYQMVTSAVGPTVVHIDVERSVSEEDRSLQRLLGEDAYTLSDQGSGVVIDEDGYILTNRHVIADGVAISVTLSDGRRLPAALVGSDMPTDLAVLKVDADGLIPIQWGDSDELRVGSPVWAVGSPFGLDRTITFGILSGKHRVVRAGVQHGSSSRYQDFMQSDVAVNPGNSGGPLVDARGHLVGINTAIVGDTYQGVSFSIPSNVTRQIYERLRETGRVERGWLGVLLSEVPDSMHRGDDLRVRGALVSGVTGDNSPAAIAGLEVGDIVLKIDDVRVSDVGHLMRLIANLGEGTLLKIDALRDGDPMTFDVRLSRRPENLDR</sequence>
<dbReference type="SMART" id="SM00228">
    <property type="entry name" value="PDZ"/>
    <property type="match status" value="1"/>
</dbReference>
<dbReference type="InterPro" id="IPR036034">
    <property type="entry name" value="PDZ_sf"/>
</dbReference>
<keyword evidence="3" id="KW-0378">Hydrolase</keyword>
<name>A0ABS8NFA6_9BACT</name>
<dbReference type="InterPro" id="IPR001940">
    <property type="entry name" value="Peptidase_S1C"/>
</dbReference>
<dbReference type="SUPFAM" id="SSF50156">
    <property type="entry name" value="PDZ domain-like"/>
    <property type="match status" value="1"/>
</dbReference>
<dbReference type="Gene3D" id="2.30.42.10">
    <property type="match status" value="1"/>
</dbReference>
<feature type="region of interest" description="Disordered" evidence="4">
    <location>
        <begin position="1"/>
        <end position="124"/>
    </location>
</feature>
<evidence type="ECO:0000256" key="4">
    <source>
        <dbReference type="SAM" id="MobiDB-lite"/>
    </source>
</evidence>
<dbReference type="InterPro" id="IPR001478">
    <property type="entry name" value="PDZ"/>
</dbReference>
<dbReference type="Gene3D" id="2.40.10.10">
    <property type="entry name" value="Trypsin-like serine proteases"/>
    <property type="match status" value="2"/>
</dbReference>
<dbReference type="Pfam" id="PF13180">
    <property type="entry name" value="PDZ_2"/>
    <property type="match status" value="1"/>
</dbReference>
<dbReference type="RefSeq" id="WP_230272960.1">
    <property type="nucleotide sequence ID" value="NZ_JAJKFW010000018.1"/>
</dbReference>
<comment type="caution">
    <text evidence="6">The sequence shown here is derived from an EMBL/GenBank/DDBJ whole genome shotgun (WGS) entry which is preliminary data.</text>
</comment>
<dbReference type="InterPro" id="IPR051201">
    <property type="entry name" value="Chloro_Bact_Ser_Proteases"/>
</dbReference>
<evidence type="ECO:0000313" key="7">
    <source>
        <dbReference type="Proteomes" id="UP001430306"/>
    </source>
</evidence>
<dbReference type="InterPro" id="IPR009003">
    <property type="entry name" value="Peptidase_S1_PA"/>
</dbReference>
<accession>A0ABS8NFA6</accession>
<organism evidence="6 7">
    <name type="scientific">Rhodopirellula halodulae</name>
    <dbReference type="NCBI Taxonomy" id="2894198"/>
    <lineage>
        <taxon>Bacteria</taxon>
        <taxon>Pseudomonadati</taxon>
        <taxon>Planctomycetota</taxon>
        <taxon>Planctomycetia</taxon>
        <taxon>Pirellulales</taxon>
        <taxon>Pirellulaceae</taxon>
        <taxon>Rhodopirellula</taxon>
    </lineage>
</organism>
<dbReference type="SUPFAM" id="SSF50494">
    <property type="entry name" value="Trypsin-like serine proteases"/>
    <property type="match status" value="1"/>
</dbReference>